<gene>
    <name evidence="1" type="ORF">PCAMFM013_S042g000009</name>
</gene>
<dbReference type="EMBL" id="HG793175">
    <property type="protein sequence ID" value="CRL29950.1"/>
    <property type="molecule type" value="Genomic_DNA"/>
</dbReference>
<dbReference type="AlphaFoldDB" id="A0A0G4PTY1"/>
<proteinExistence type="predicted"/>
<sequence>MTSKLLNPLAVFSRQSQSQKYIKSIKNLGDAWRTLSEESCTESDRTTVIETTFDFILKITTESDDLIVEMTTIEIPSPKLEPSNPPRHYRIFPEYGTDFLWRAEEDISDDQQGYTESEEELVSFPSSVLEVYNAWVDEWSANWEKRIKDTQDYHAPVFSDRIEQVAWNVAGYMLAWRIVLGPGVGSIEYTPGSTDYLLERGKESAVTERFLRDQIGLLAMGAEGLP</sequence>
<reference evidence="1 2" key="1">
    <citation type="journal article" date="2014" name="Nat. Commun.">
        <title>Multiple recent horizontal transfers of a large genomic region in cheese making fungi.</title>
        <authorList>
            <person name="Cheeseman K."/>
            <person name="Ropars J."/>
            <person name="Renault P."/>
            <person name="Dupont J."/>
            <person name="Gouzy J."/>
            <person name="Branca A."/>
            <person name="Abraham A.L."/>
            <person name="Ceppi M."/>
            <person name="Conseiller E."/>
            <person name="Debuchy R."/>
            <person name="Malagnac F."/>
            <person name="Goarin A."/>
            <person name="Silar P."/>
            <person name="Lacoste S."/>
            <person name="Sallet E."/>
            <person name="Bensimon A."/>
            <person name="Giraud T."/>
            <person name="Brygoo Y."/>
        </authorList>
    </citation>
    <scope>NUCLEOTIDE SEQUENCE [LARGE SCALE GENOMIC DNA]</scope>
    <source>
        <strain evidence="2">FM 013</strain>
    </source>
</reference>
<evidence type="ECO:0000313" key="2">
    <source>
        <dbReference type="Proteomes" id="UP000053732"/>
    </source>
</evidence>
<dbReference type="Proteomes" id="UP000053732">
    <property type="component" value="Unassembled WGS sequence"/>
</dbReference>
<accession>A0A0G4PTY1</accession>
<organism evidence="1 2">
    <name type="scientific">Penicillium camemberti (strain FM 013)</name>
    <dbReference type="NCBI Taxonomy" id="1429867"/>
    <lineage>
        <taxon>Eukaryota</taxon>
        <taxon>Fungi</taxon>
        <taxon>Dikarya</taxon>
        <taxon>Ascomycota</taxon>
        <taxon>Pezizomycotina</taxon>
        <taxon>Eurotiomycetes</taxon>
        <taxon>Eurotiomycetidae</taxon>
        <taxon>Eurotiales</taxon>
        <taxon>Aspergillaceae</taxon>
        <taxon>Penicillium</taxon>
    </lineage>
</organism>
<name>A0A0G4PTY1_PENC3</name>
<protein>
    <submittedName>
        <fullName evidence="1">Str. FM013</fullName>
    </submittedName>
</protein>
<keyword evidence="2" id="KW-1185">Reference proteome</keyword>
<evidence type="ECO:0000313" key="1">
    <source>
        <dbReference type="EMBL" id="CRL29950.1"/>
    </source>
</evidence>